<evidence type="ECO:0000256" key="1">
    <source>
        <dbReference type="SAM" id="MobiDB-lite"/>
    </source>
</evidence>
<keyword evidence="3" id="KW-1185">Reference proteome</keyword>
<dbReference type="EMBL" id="BPPX01000001">
    <property type="protein sequence ID" value="GJC77408.1"/>
    <property type="molecule type" value="Genomic_DNA"/>
</dbReference>
<organism evidence="2 3">
    <name type="scientific">Colletotrichum liriopes</name>
    <dbReference type="NCBI Taxonomy" id="708192"/>
    <lineage>
        <taxon>Eukaryota</taxon>
        <taxon>Fungi</taxon>
        <taxon>Dikarya</taxon>
        <taxon>Ascomycota</taxon>
        <taxon>Pezizomycotina</taxon>
        <taxon>Sordariomycetes</taxon>
        <taxon>Hypocreomycetidae</taxon>
        <taxon>Glomerellales</taxon>
        <taxon>Glomerellaceae</taxon>
        <taxon>Colletotrichum</taxon>
        <taxon>Colletotrichum spaethianum species complex</taxon>
    </lineage>
</organism>
<feature type="region of interest" description="Disordered" evidence="1">
    <location>
        <begin position="1"/>
        <end position="35"/>
    </location>
</feature>
<dbReference type="Proteomes" id="UP001055172">
    <property type="component" value="Unassembled WGS sequence"/>
</dbReference>
<reference evidence="2 3" key="1">
    <citation type="submission" date="2021-07" db="EMBL/GenBank/DDBJ databases">
        <title>Genome data of Colletotrichum spaethianum.</title>
        <authorList>
            <person name="Utami Y.D."/>
            <person name="Hiruma K."/>
        </authorList>
    </citation>
    <scope>NUCLEOTIDE SEQUENCE [LARGE SCALE GENOMIC DNA]</scope>
    <source>
        <strain evidence="2 3">MAFF 242679</strain>
    </source>
</reference>
<dbReference type="AlphaFoldDB" id="A0AA37GBL3"/>
<comment type="caution">
    <text evidence="2">The sequence shown here is derived from an EMBL/GenBank/DDBJ whole genome shotgun (WGS) entry which is preliminary data.</text>
</comment>
<gene>
    <name evidence="2" type="ORF">ColLi_00246</name>
</gene>
<accession>A0AA37GBL3</accession>
<evidence type="ECO:0000313" key="3">
    <source>
        <dbReference type="Proteomes" id="UP001055172"/>
    </source>
</evidence>
<sequence>MEAGHLNHDGSIEHDQEEPRNESDTLLDSQGPSDALQPSNKRLLLYTLPALLLCSLSYRLWQVAMARVVVGTGTSGIELLVVIVINGQELRACA</sequence>
<feature type="compositionally biased region" description="Basic and acidic residues" evidence="1">
    <location>
        <begin position="1"/>
        <end position="23"/>
    </location>
</feature>
<feature type="compositionally biased region" description="Polar residues" evidence="1">
    <location>
        <begin position="24"/>
        <end position="35"/>
    </location>
</feature>
<proteinExistence type="predicted"/>
<name>A0AA37GBL3_9PEZI</name>
<protein>
    <submittedName>
        <fullName evidence="2">Uncharacterized protein</fullName>
    </submittedName>
</protein>
<evidence type="ECO:0000313" key="2">
    <source>
        <dbReference type="EMBL" id="GJC77408.1"/>
    </source>
</evidence>